<dbReference type="SUPFAM" id="SSF52087">
    <property type="entry name" value="CRAL/TRIO domain"/>
    <property type="match status" value="1"/>
</dbReference>
<protein>
    <submittedName>
        <fullName evidence="2">(wild Malaysian banana) hypothetical protein</fullName>
    </submittedName>
</protein>
<proteinExistence type="predicted"/>
<dbReference type="AlphaFoldDB" id="A0A804KB91"/>
<dbReference type="FunCoup" id="A0A804KB91">
    <property type="interactions" value="1211"/>
</dbReference>
<dbReference type="InterPro" id="IPR036273">
    <property type="entry name" value="CRAL/TRIO_N_dom_sf"/>
</dbReference>
<dbReference type="SMART" id="SM01100">
    <property type="entry name" value="CRAL_TRIO_N"/>
    <property type="match status" value="1"/>
</dbReference>
<name>A0A804KB91_MUSAM</name>
<evidence type="ECO:0000313" key="4">
    <source>
        <dbReference type="Proteomes" id="UP000012960"/>
    </source>
</evidence>
<evidence type="ECO:0000313" key="3">
    <source>
        <dbReference type="EnsemblPlants" id="Ma08_p27100.1"/>
    </source>
</evidence>
<dbReference type="EMBL" id="HG996472">
    <property type="protein sequence ID" value="CAG1832870.1"/>
    <property type="molecule type" value="Genomic_DNA"/>
</dbReference>
<dbReference type="OrthoDB" id="75724at2759"/>
<feature type="domain" description="CRAL-TRIO" evidence="1">
    <location>
        <begin position="81"/>
        <end position="245"/>
    </location>
</feature>
<dbReference type="Gramene" id="Ma08_t27100.1">
    <property type="protein sequence ID" value="Ma08_p27100.1"/>
    <property type="gene ID" value="Ma08_g27100"/>
</dbReference>
<dbReference type="InterPro" id="IPR011074">
    <property type="entry name" value="CRAL/TRIO_N_dom"/>
</dbReference>
<dbReference type="SUPFAM" id="SSF46938">
    <property type="entry name" value="CRAL/TRIO N-terminal domain"/>
    <property type="match status" value="1"/>
</dbReference>
<keyword evidence="4" id="KW-1185">Reference proteome</keyword>
<gene>
    <name evidence="2" type="ORF">GSMUA_87900.1</name>
</gene>
<evidence type="ECO:0000259" key="1">
    <source>
        <dbReference type="PROSITE" id="PS50191"/>
    </source>
</evidence>
<dbReference type="InterPro" id="IPR001251">
    <property type="entry name" value="CRAL-TRIO_dom"/>
</dbReference>
<dbReference type="SMART" id="SM00516">
    <property type="entry name" value="SEC14"/>
    <property type="match status" value="1"/>
</dbReference>
<dbReference type="PANTHER" id="PTHR45824:SF22">
    <property type="entry name" value="SEC14P-LIKE PHOSPHATIDYLINOSITOL TRANSFER FAMILY PROTEIN"/>
    <property type="match status" value="1"/>
</dbReference>
<dbReference type="PROSITE" id="PS50191">
    <property type="entry name" value="CRAL_TRIO"/>
    <property type="match status" value="1"/>
</dbReference>
<dbReference type="Pfam" id="PF00650">
    <property type="entry name" value="CRAL_TRIO"/>
    <property type="match status" value="1"/>
</dbReference>
<dbReference type="InterPro" id="IPR036865">
    <property type="entry name" value="CRAL-TRIO_dom_sf"/>
</dbReference>
<dbReference type="PANTHER" id="PTHR45824">
    <property type="entry name" value="GH16843P"/>
    <property type="match status" value="1"/>
</dbReference>
<organism evidence="3 4">
    <name type="scientific">Musa acuminata subsp. malaccensis</name>
    <name type="common">Wild banana</name>
    <name type="synonym">Musa malaccensis</name>
    <dbReference type="NCBI Taxonomy" id="214687"/>
    <lineage>
        <taxon>Eukaryota</taxon>
        <taxon>Viridiplantae</taxon>
        <taxon>Streptophyta</taxon>
        <taxon>Embryophyta</taxon>
        <taxon>Tracheophyta</taxon>
        <taxon>Spermatophyta</taxon>
        <taxon>Magnoliopsida</taxon>
        <taxon>Liliopsida</taxon>
        <taxon>Zingiberales</taxon>
        <taxon>Musaceae</taxon>
        <taxon>Musa</taxon>
    </lineage>
</organism>
<dbReference type="Proteomes" id="UP000012960">
    <property type="component" value="Unplaced"/>
</dbReference>
<dbReference type="FunFam" id="3.40.525.10:FF:000008">
    <property type="entry name" value="Phosphatidylinositol transfer protein 3"/>
    <property type="match status" value="1"/>
</dbReference>
<reference evidence="2" key="1">
    <citation type="submission" date="2021-03" db="EMBL/GenBank/DDBJ databases">
        <authorList>
            <consortium name="Genoscope - CEA"/>
            <person name="William W."/>
        </authorList>
    </citation>
    <scope>NUCLEOTIDE SEQUENCE</scope>
    <source>
        <strain evidence="2">Doubled-haploid Pahang</strain>
    </source>
</reference>
<dbReference type="GO" id="GO:0008526">
    <property type="term" value="F:phosphatidylinositol transfer activity"/>
    <property type="evidence" value="ECO:0000318"/>
    <property type="project" value="GO_Central"/>
</dbReference>
<dbReference type="Gene3D" id="3.40.525.10">
    <property type="entry name" value="CRAL-TRIO lipid binding domain"/>
    <property type="match status" value="1"/>
</dbReference>
<accession>A0A804KB91</accession>
<sequence>MFGRKHNSHDDQDHAALPHQEKVEELRAAIGPLSGRSFMFCTDACLRRYLEAWNWNVDKSKKMLEETLEWRATYKPEEIRWPEVATEGETGKVYRADFHDREGKSVLVLRPGRQNTCSHDSQLRHLVYLLENAIINLPQGQEQMVWLIDFTGWSLRNSVPIKTARETANVLQSHYPERLAAAFLYNPPRIFESFWKIVKYFLDPKTCEKVKFVYPNKEESMEVLRKSFDFQMLPEDFGGESNVHYDHEEFARLMAKDDAKTAAIWGEDHAAGASEVAHLVSMNENSNSKKEQVKTTR</sequence>
<dbReference type="CDD" id="cd00170">
    <property type="entry name" value="SEC14"/>
    <property type="match status" value="1"/>
</dbReference>
<dbReference type="OMA" id="WKKQASH"/>
<reference evidence="3" key="2">
    <citation type="submission" date="2021-05" db="UniProtKB">
        <authorList>
            <consortium name="EnsemblPlants"/>
        </authorList>
    </citation>
    <scope>IDENTIFICATION</scope>
    <source>
        <strain evidence="3">subsp. malaccensis</strain>
    </source>
</reference>
<dbReference type="Pfam" id="PF03765">
    <property type="entry name" value="CRAL_TRIO_N"/>
    <property type="match status" value="1"/>
</dbReference>
<evidence type="ECO:0000313" key="2">
    <source>
        <dbReference type="EMBL" id="CAG1832870.1"/>
    </source>
</evidence>
<dbReference type="InterPro" id="IPR052578">
    <property type="entry name" value="PI_Transfer_CRAL-TRIO"/>
</dbReference>
<dbReference type="EnsemblPlants" id="Ma08_t27100.1">
    <property type="protein sequence ID" value="Ma08_p27100.1"/>
    <property type="gene ID" value="Ma08_g27100"/>
</dbReference>